<accession>A0A8T2RV19</accession>
<comment type="caution">
    <text evidence="2">The sequence shown here is derived from an EMBL/GenBank/DDBJ whole genome shotgun (WGS) entry which is preliminary data.</text>
</comment>
<dbReference type="OrthoDB" id="1896065at2759"/>
<dbReference type="PANTHER" id="PTHR31343">
    <property type="entry name" value="T15D22.8"/>
    <property type="match status" value="1"/>
</dbReference>
<evidence type="ECO:0000313" key="2">
    <source>
        <dbReference type="EMBL" id="KAH7299263.1"/>
    </source>
</evidence>
<dbReference type="EMBL" id="CM035429">
    <property type="protein sequence ID" value="KAH7299263.1"/>
    <property type="molecule type" value="Genomic_DNA"/>
</dbReference>
<name>A0A8T2RV19_CERRI</name>
<dbReference type="InterPro" id="IPR008507">
    <property type="entry name" value="DUF789"/>
</dbReference>
<evidence type="ECO:0000313" key="3">
    <source>
        <dbReference type="Proteomes" id="UP000825935"/>
    </source>
</evidence>
<feature type="region of interest" description="Disordered" evidence="1">
    <location>
        <begin position="143"/>
        <end position="183"/>
    </location>
</feature>
<keyword evidence="3" id="KW-1185">Reference proteome</keyword>
<dbReference type="AlphaFoldDB" id="A0A8T2RV19"/>
<proteinExistence type="predicted"/>
<dbReference type="Proteomes" id="UP000825935">
    <property type="component" value="Chromosome 24"/>
</dbReference>
<evidence type="ECO:0000256" key="1">
    <source>
        <dbReference type="SAM" id="MobiDB-lite"/>
    </source>
</evidence>
<organism evidence="2 3">
    <name type="scientific">Ceratopteris richardii</name>
    <name type="common">Triangle waterfern</name>
    <dbReference type="NCBI Taxonomy" id="49495"/>
    <lineage>
        <taxon>Eukaryota</taxon>
        <taxon>Viridiplantae</taxon>
        <taxon>Streptophyta</taxon>
        <taxon>Embryophyta</taxon>
        <taxon>Tracheophyta</taxon>
        <taxon>Polypodiopsida</taxon>
        <taxon>Polypodiidae</taxon>
        <taxon>Polypodiales</taxon>
        <taxon>Pteridineae</taxon>
        <taxon>Pteridaceae</taxon>
        <taxon>Parkerioideae</taxon>
        <taxon>Ceratopteris</taxon>
    </lineage>
</organism>
<sequence length="349" mass="39378">METAAILYNRRSEYPLRFRPKGLPQHSGQHEREGDVGAAANASIMIDAQSNLYHFLQHTTPRVLCQSLPKSQIHILASRGSSSHNQCFFSLNDLWDSFDEWSAYGAGVPILYSKESVMQYYVPYLSGIQLYASLESELTTKSRRRLGDDSDGSEIDYRDSNSESSSSDVEIDGPSNHSQWTASDILERNYPGETLLFEYFESAAPSHRAPLFDKVRRLATEFPGLKTLCSNEISESSWFSVAWYPIYRIPMGSTLKDLTACFLTYHSLSTLHTGRPTEVAGSQSVSGSQMLLHPFGFAGYKFRGPVWSLVGARDQHNTSLLLKSSGDWLQRLHARHPDFDYFMANNSKW</sequence>
<dbReference type="Pfam" id="PF05623">
    <property type="entry name" value="DUF789"/>
    <property type="match status" value="1"/>
</dbReference>
<gene>
    <name evidence="2" type="ORF">KP509_24G002800</name>
</gene>
<dbReference type="PANTHER" id="PTHR31343:SF42">
    <property type="entry name" value="T15D22.8"/>
    <property type="match status" value="1"/>
</dbReference>
<protein>
    <submittedName>
        <fullName evidence="2">Uncharacterized protein</fullName>
    </submittedName>
</protein>
<dbReference type="OMA" id="CLLFEYF"/>
<reference evidence="2" key="1">
    <citation type="submission" date="2021-08" db="EMBL/GenBank/DDBJ databases">
        <title>WGS assembly of Ceratopteris richardii.</title>
        <authorList>
            <person name="Marchant D.B."/>
            <person name="Chen G."/>
            <person name="Jenkins J."/>
            <person name="Shu S."/>
            <person name="Leebens-Mack J."/>
            <person name="Grimwood J."/>
            <person name="Schmutz J."/>
            <person name="Soltis P."/>
            <person name="Soltis D."/>
            <person name="Chen Z.-H."/>
        </authorList>
    </citation>
    <scope>NUCLEOTIDE SEQUENCE</scope>
    <source>
        <strain evidence="2">Whitten #5841</strain>
        <tissue evidence="2">Leaf</tissue>
    </source>
</reference>